<dbReference type="EMBL" id="FOCQ01000003">
    <property type="protein sequence ID" value="SEM89146.1"/>
    <property type="molecule type" value="Genomic_DNA"/>
</dbReference>
<dbReference type="AlphaFoldDB" id="A0A1H8C276"/>
<sequence>MPVELTLPEELLILGIDDTHRFKLHFRSHQKNYTVGTVLLELLLREIIEMDEKGRLILTSSSMTGVPYLDRVIQLLAEHERKPKNLKKWIIYFGNRNRLRNQVNQAVLESLQTKEVLKVEQSRFLFIPVKKFVVNMDAREYVVQKIRAELLEEGPVEAQTVLLVFLLERAKLLGDYFSHYEEKQLKSRLKELKEQDQQIAEWVKSVRKAMDEMDAAITTIIATTAS</sequence>
<evidence type="ECO:0000256" key="2">
    <source>
        <dbReference type="ARBA" id="ARBA00023034"/>
    </source>
</evidence>
<dbReference type="Pfam" id="PF05719">
    <property type="entry name" value="GPP34"/>
    <property type="match status" value="1"/>
</dbReference>
<evidence type="ECO:0000313" key="5">
    <source>
        <dbReference type="EMBL" id="SEM89146.1"/>
    </source>
</evidence>
<protein>
    <submittedName>
        <fullName evidence="5">Golgi phosphoprotein 3 (GPP34)</fullName>
    </submittedName>
</protein>
<keyword evidence="3" id="KW-0446">Lipid-binding</keyword>
<keyword evidence="6" id="KW-1185">Reference proteome</keyword>
<accession>A0A1H8C276</accession>
<dbReference type="Gene3D" id="1.10.3630.10">
    <property type="entry name" value="yeast vps74-n-term truncation variant domain like"/>
    <property type="match status" value="1"/>
</dbReference>
<dbReference type="GO" id="GO:0012505">
    <property type="term" value="C:endomembrane system"/>
    <property type="evidence" value="ECO:0007669"/>
    <property type="project" value="UniProtKB-ARBA"/>
</dbReference>
<evidence type="ECO:0000256" key="3">
    <source>
        <dbReference type="ARBA" id="ARBA00023121"/>
    </source>
</evidence>
<reference evidence="5 6" key="1">
    <citation type="submission" date="2016-10" db="EMBL/GenBank/DDBJ databases">
        <authorList>
            <person name="de Groot N.N."/>
        </authorList>
    </citation>
    <scope>NUCLEOTIDE SEQUENCE [LARGE SCALE GENOMIC DNA]</scope>
    <source>
        <strain evidence="5 6">DSM 46701</strain>
    </source>
</reference>
<keyword evidence="2" id="KW-0333">Golgi apparatus</keyword>
<gene>
    <name evidence="5" type="ORF">SAMN05444955_10327</name>
</gene>
<evidence type="ECO:0000313" key="6">
    <source>
        <dbReference type="Proteomes" id="UP000199695"/>
    </source>
</evidence>
<dbReference type="STRING" id="1173111.SAMN05444955_10327"/>
<dbReference type="InterPro" id="IPR038261">
    <property type="entry name" value="GPP34-like_sf"/>
</dbReference>
<dbReference type="Proteomes" id="UP000199695">
    <property type="component" value="Unassembled WGS sequence"/>
</dbReference>
<keyword evidence="4" id="KW-0472">Membrane</keyword>
<comment type="subcellular location">
    <subcellularLocation>
        <location evidence="1">Golgi apparatus membrane</location>
        <topology evidence="1">Peripheral membrane protein</topology>
        <orientation evidence="1">Cytoplasmic side</orientation>
    </subcellularLocation>
</comment>
<evidence type="ECO:0000256" key="4">
    <source>
        <dbReference type="ARBA" id="ARBA00023136"/>
    </source>
</evidence>
<dbReference type="GO" id="GO:0070273">
    <property type="term" value="F:phosphatidylinositol-4-phosphate binding"/>
    <property type="evidence" value="ECO:0007669"/>
    <property type="project" value="InterPro"/>
</dbReference>
<dbReference type="GO" id="GO:0005737">
    <property type="term" value="C:cytoplasm"/>
    <property type="evidence" value="ECO:0007669"/>
    <property type="project" value="UniProtKB-ARBA"/>
</dbReference>
<name>A0A1H8C276_9BACL</name>
<proteinExistence type="predicted"/>
<evidence type="ECO:0000256" key="1">
    <source>
        <dbReference type="ARBA" id="ARBA00004255"/>
    </source>
</evidence>
<dbReference type="InterPro" id="IPR008628">
    <property type="entry name" value="GPP34-like"/>
</dbReference>
<organism evidence="5 6">
    <name type="scientific">Lihuaxuella thermophila</name>
    <dbReference type="NCBI Taxonomy" id="1173111"/>
    <lineage>
        <taxon>Bacteria</taxon>
        <taxon>Bacillati</taxon>
        <taxon>Bacillota</taxon>
        <taxon>Bacilli</taxon>
        <taxon>Bacillales</taxon>
        <taxon>Thermoactinomycetaceae</taxon>
        <taxon>Lihuaxuella</taxon>
    </lineage>
</organism>